<evidence type="ECO:0000256" key="1">
    <source>
        <dbReference type="SAM" id="SignalP"/>
    </source>
</evidence>
<protein>
    <submittedName>
        <fullName evidence="2">Uncharacterized protein</fullName>
    </submittedName>
</protein>
<dbReference type="EMBL" id="VMNH01000031">
    <property type="protein sequence ID" value="TVO69535.1"/>
    <property type="molecule type" value="Genomic_DNA"/>
</dbReference>
<organism evidence="2 3">
    <name type="scientific">Sedimenticola selenatireducens</name>
    <dbReference type="NCBI Taxonomy" id="191960"/>
    <lineage>
        <taxon>Bacteria</taxon>
        <taxon>Pseudomonadati</taxon>
        <taxon>Pseudomonadota</taxon>
        <taxon>Gammaproteobacteria</taxon>
        <taxon>Chromatiales</taxon>
        <taxon>Sedimenticolaceae</taxon>
        <taxon>Sedimenticola</taxon>
    </lineage>
</organism>
<accession>A0A557RWJ1</accession>
<dbReference type="Proteomes" id="UP000316649">
    <property type="component" value="Unassembled WGS sequence"/>
</dbReference>
<feature type="chain" id="PRO_5021751584" evidence="1">
    <location>
        <begin position="37"/>
        <end position="389"/>
    </location>
</feature>
<evidence type="ECO:0000313" key="3">
    <source>
        <dbReference type="Proteomes" id="UP000316649"/>
    </source>
</evidence>
<proteinExistence type="predicted"/>
<keyword evidence="3" id="KW-1185">Reference proteome</keyword>
<evidence type="ECO:0000313" key="2">
    <source>
        <dbReference type="EMBL" id="TVO69535.1"/>
    </source>
</evidence>
<dbReference type="OrthoDB" id="9806195at2"/>
<dbReference type="RefSeq" id="WP_144360474.1">
    <property type="nucleotide sequence ID" value="NZ_VMNH01000031.1"/>
</dbReference>
<keyword evidence="1" id="KW-0732">Signal</keyword>
<name>A0A557RWJ1_9GAMM</name>
<comment type="caution">
    <text evidence="2">The sequence shown here is derived from an EMBL/GenBank/DDBJ whole genome shotgun (WGS) entry which is preliminary data.</text>
</comment>
<sequence length="389" mass="43728">MNSWTDAGEYFHDMLPRLFCALFCLLLFAPMTTALAKPPNATLIIKRDITCQHQSGPDRMLSTDTAQITLPEQDGNFTSSGNYTMKGSASPAPGMNGYQLAGAAIYKGAVKDEVLILNFGQWHYQGQALNNSSAAMPSATKPVRLTLEPNSSVTVKFSETTHAIPCSGKVVYKLDFKPETQVWDITLNGHRKLTYHSSVFVKQQGSKQLNTLNYDLGADFDYKLSARVVLTKKKKQWVYTSGTINRSTVDYDYFQNPMLYKVNNIFCQYCDKIEQLKGQALDGDILDDILILFWPTIEPVVIIDSQLNPDIKCAPGEAYDTCVRQHQKASTRLEISDSDFLQRTWGHHLPLRNGSYDPAKDDGMDPKIKKIKGASTLLLKYRYDLHRVE</sequence>
<dbReference type="AlphaFoldDB" id="A0A557RWJ1"/>
<feature type="signal peptide" evidence="1">
    <location>
        <begin position="1"/>
        <end position="36"/>
    </location>
</feature>
<gene>
    <name evidence="2" type="ORF">FHP88_17945</name>
</gene>
<reference evidence="2 3" key="1">
    <citation type="submission" date="2019-07" db="EMBL/GenBank/DDBJ databases">
        <title>The pathways for chlorine oxyanion respiration interact through the shared metabolite chlorate.</title>
        <authorList>
            <person name="Barnum T.P."/>
            <person name="Cheng Y."/>
            <person name="Hill K.A."/>
            <person name="Lucas L.N."/>
            <person name="Carlson H.K."/>
            <person name="Coates J.D."/>
        </authorList>
    </citation>
    <scope>NUCLEOTIDE SEQUENCE [LARGE SCALE GENOMIC DNA]</scope>
    <source>
        <strain evidence="2 3">BK-1</strain>
    </source>
</reference>